<sequence>HFSSCQMSHTIFQVRMNPHCVSAGTLHTHQHYSSELNSFWIPKDLQSFAALSEQNSRKRQQCHK</sequence>
<dbReference type="Proteomes" id="UP000796761">
    <property type="component" value="Unassembled WGS sequence"/>
</dbReference>
<dbReference type="AlphaFoldDB" id="A0A8K1LPT2"/>
<reference evidence="1" key="1">
    <citation type="submission" date="2019-04" db="EMBL/GenBank/DDBJ databases">
        <title>Genome assembly of Zosterops borbonicus 15179.</title>
        <authorList>
            <person name="Leroy T."/>
            <person name="Anselmetti Y."/>
            <person name="Tilak M.-K."/>
            <person name="Nabholz B."/>
        </authorList>
    </citation>
    <scope>NUCLEOTIDE SEQUENCE</scope>
    <source>
        <strain evidence="1">HGM_15179</strain>
        <tissue evidence="1">Muscle</tissue>
    </source>
</reference>
<feature type="non-terminal residue" evidence="1">
    <location>
        <position position="1"/>
    </location>
</feature>
<feature type="non-terminal residue" evidence="1">
    <location>
        <position position="64"/>
    </location>
</feature>
<organism evidence="1 2">
    <name type="scientific">Zosterops borbonicus</name>
    <dbReference type="NCBI Taxonomy" id="364589"/>
    <lineage>
        <taxon>Eukaryota</taxon>
        <taxon>Metazoa</taxon>
        <taxon>Chordata</taxon>
        <taxon>Craniata</taxon>
        <taxon>Vertebrata</taxon>
        <taxon>Euteleostomi</taxon>
        <taxon>Archelosauria</taxon>
        <taxon>Archosauria</taxon>
        <taxon>Dinosauria</taxon>
        <taxon>Saurischia</taxon>
        <taxon>Theropoda</taxon>
        <taxon>Coelurosauria</taxon>
        <taxon>Aves</taxon>
        <taxon>Neognathae</taxon>
        <taxon>Neoaves</taxon>
        <taxon>Telluraves</taxon>
        <taxon>Australaves</taxon>
        <taxon>Passeriformes</taxon>
        <taxon>Sylvioidea</taxon>
        <taxon>Zosteropidae</taxon>
        <taxon>Zosterops</taxon>
    </lineage>
</organism>
<keyword evidence="2" id="KW-1185">Reference proteome</keyword>
<proteinExistence type="predicted"/>
<accession>A0A8K1LPT2</accession>
<dbReference type="EMBL" id="SWJQ01000109">
    <property type="protein sequence ID" value="TRZ21859.1"/>
    <property type="molecule type" value="Genomic_DNA"/>
</dbReference>
<evidence type="ECO:0000313" key="1">
    <source>
        <dbReference type="EMBL" id="TRZ21859.1"/>
    </source>
</evidence>
<protein>
    <submittedName>
        <fullName evidence="1">Uncharacterized protein</fullName>
    </submittedName>
</protein>
<name>A0A8K1LPT2_9PASS</name>
<comment type="caution">
    <text evidence="1">The sequence shown here is derived from an EMBL/GenBank/DDBJ whole genome shotgun (WGS) entry which is preliminary data.</text>
</comment>
<gene>
    <name evidence="1" type="ORF">HGM15179_005263</name>
</gene>
<evidence type="ECO:0000313" key="2">
    <source>
        <dbReference type="Proteomes" id="UP000796761"/>
    </source>
</evidence>